<feature type="compositionally biased region" description="Polar residues" evidence="1">
    <location>
        <begin position="140"/>
        <end position="160"/>
    </location>
</feature>
<sequence length="174" mass="19600">MFDRVRVCTLCFRIYKELESYYFKELRRNFSGSQIDGDSFSDGNETERLMNREVKNDKEDADPRLRVDKALNRIFGQVKKNMEKQHEARSISVGAKQSANKDMFKTIDPKSSQKLVGAGDRKGGDYASTKLPPIAKKPTQAATTQMNDSKGLSRNPSNKGQLFGAKSIDILQAL</sequence>
<organism evidence="2 3">
    <name type="scientific">Halteria grandinella</name>
    <dbReference type="NCBI Taxonomy" id="5974"/>
    <lineage>
        <taxon>Eukaryota</taxon>
        <taxon>Sar</taxon>
        <taxon>Alveolata</taxon>
        <taxon>Ciliophora</taxon>
        <taxon>Intramacronucleata</taxon>
        <taxon>Spirotrichea</taxon>
        <taxon>Stichotrichia</taxon>
        <taxon>Sporadotrichida</taxon>
        <taxon>Halteriidae</taxon>
        <taxon>Halteria</taxon>
    </lineage>
</organism>
<feature type="region of interest" description="Disordered" evidence="1">
    <location>
        <begin position="113"/>
        <end position="161"/>
    </location>
</feature>
<name>A0A8J8T6C8_HALGN</name>
<dbReference type="Proteomes" id="UP000785679">
    <property type="component" value="Unassembled WGS sequence"/>
</dbReference>
<proteinExistence type="predicted"/>
<keyword evidence="3" id="KW-1185">Reference proteome</keyword>
<evidence type="ECO:0000313" key="3">
    <source>
        <dbReference type="Proteomes" id="UP000785679"/>
    </source>
</evidence>
<gene>
    <name evidence="2" type="ORF">FGO68_gene9393</name>
</gene>
<accession>A0A8J8T6C8</accession>
<dbReference type="AlphaFoldDB" id="A0A8J8T6C8"/>
<evidence type="ECO:0000313" key="2">
    <source>
        <dbReference type="EMBL" id="TNV83330.1"/>
    </source>
</evidence>
<reference evidence="2" key="1">
    <citation type="submission" date="2019-06" db="EMBL/GenBank/DDBJ databases">
        <authorList>
            <person name="Zheng W."/>
        </authorList>
    </citation>
    <scope>NUCLEOTIDE SEQUENCE</scope>
    <source>
        <strain evidence="2">QDHG01</strain>
    </source>
</reference>
<comment type="caution">
    <text evidence="2">The sequence shown here is derived from an EMBL/GenBank/DDBJ whole genome shotgun (WGS) entry which is preliminary data.</text>
</comment>
<dbReference type="EMBL" id="RRYP01003932">
    <property type="protein sequence ID" value="TNV83330.1"/>
    <property type="molecule type" value="Genomic_DNA"/>
</dbReference>
<evidence type="ECO:0000256" key="1">
    <source>
        <dbReference type="SAM" id="MobiDB-lite"/>
    </source>
</evidence>
<protein>
    <submittedName>
        <fullName evidence="2">Uncharacterized protein</fullName>
    </submittedName>
</protein>